<dbReference type="Proteomes" id="UP001549366">
    <property type="component" value="Unassembled WGS sequence"/>
</dbReference>
<dbReference type="Gene3D" id="3.40.50.1000">
    <property type="entry name" value="HAD superfamily/HAD-like"/>
    <property type="match status" value="2"/>
</dbReference>
<dbReference type="InterPro" id="IPR005519">
    <property type="entry name" value="Acid_phosphat_B-like"/>
</dbReference>
<name>A0ABV2SBV5_9GAMM</name>
<keyword evidence="1 2" id="KW-0732">Signal</keyword>
<dbReference type="RefSeq" id="WP_354009687.1">
    <property type="nucleotide sequence ID" value="NZ_JBEWTA010000001.1"/>
</dbReference>
<dbReference type="Pfam" id="PF03767">
    <property type="entry name" value="Acid_phosphat_B"/>
    <property type="match status" value="2"/>
</dbReference>
<evidence type="ECO:0000313" key="4">
    <source>
        <dbReference type="Proteomes" id="UP001549366"/>
    </source>
</evidence>
<dbReference type="InterPro" id="IPR023214">
    <property type="entry name" value="HAD_sf"/>
</dbReference>
<sequence length="566" mass="65372">MFNTRLNKRTAPLFLLYIVLSSLCCYFQASEVQASEYSQKDLNEEIVIAGNWQQHAPEYDALFYQVFNTARQNLPAALQKAPEGKKLAIVTDIDDTLIDGTIYFTSLQGTDQSRSTERSIRWWSNQTTFALPGTVRFFNDVHKQGIEVFYISGRFNEVKEVTFNRLKEFGFPVIDKEHILLQETTNTILSKEGKRQSIRDRGYHILMAFGDQLSDLGEAPDHDYRLRRQWVIDNKAHFGNDWYLFPNTVYGAWEDSLAPGYSRMTPQEKHERRLAALGATRFHAITDKDYAQHLTLASVWTHTSADFTALCYQAYNRAEQLINRMPAGSYNNPAIIADIDGTVLDFTTIRANLTDANDKMPVRFDHNWFLTEHQHSRPIPGAAEFLNSASQKGYEIFYVSSRPLSKIPDSEDTDVESATIKKLTDYHFPYADRQHVLLREEHCSTRHKKHCGKELKRAAIQNGDIDNKKHDIVLMIGDLLSDFSLTEQQLDPRLKESAATAASQFGNNYIILPNPLNTVWMWQLYSREAQKQNQELTQMSWKEQAELRRSLLLDWPEKWSHDRHSN</sequence>
<dbReference type="SUPFAM" id="SSF56784">
    <property type="entry name" value="HAD-like"/>
    <property type="match status" value="2"/>
</dbReference>
<keyword evidence="4" id="KW-1185">Reference proteome</keyword>
<evidence type="ECO:0000313" key="3">
    <source>
        <dbReference type="EMBL" id="MET4755243.1"/>
    </source>
</evidence>
<reference evidence="3 4" key="1">
    <citation type="submission" date="2024-06" db="EMBL/GenBank/DDBJ databases">
        <title>Genomic Encyclopedia of Type Strains, Phase V (KMG-V): Genome sequencing to study the core and pangenomes of soil and plant-associated prokaryotes.</title>
        <authorList>
            <person name="Whitman W."/>
        </authorList>
    </citation>
    <scope>NUCLEOTIDE SEQUENCE [LARGE SCALE GENOMIC DNA]</scope>
    <source>
        <strain evidence="3 4">NE40</strain>
    </source>
</reference>
<organism evidence="3 4">
    <name type="scientific">Endozoicomonas lisbonensis</name>
    <dbReference type="NCBI Taxonomy" id="3120522"/>
    <lineage>
        <taxon>Bacteria</taxon>
        <taxon>Pseudomonadati</taxon>
        <taxon>Pseudomonadota</taxon>
        <taxon>Gammaproteobacteria</taxon>
        <taxon>Oceanospirillales</taxon>
        <taxon>Endozoicomonadaceae</taxon>
        <taxon>Endozoicomonas</taxon>
    </lineage>
</organism>
<evidence type="ECO:0000256" key="2">
    <source>
        <dbReference type="SAM" id="SignalP"/>
    </source>
</evidence>
<gene>
    <name evidence="3" type="ORF">V5J35_000435</name>
</gene>
<dbReference type="InterPro" id="IPR036412">
    <property type="entry name" value="HAD-like_sf"/>
</dbReference>
<feature type="signal peptide" evidence="2">
    <location>
        <begin position="1"/>
        <end position="34"/>
    </location>
</feature>
<proteinExistence type="predicted"/>
<dbReference type="PANTHER" id="PTHR31284">
    <property type="entry name" value="ACID PHOSPHATASE-LIKE PROTEIN"/>
    <property type="match status" value="1"/>
</dbReference>
<dbReference type="PANTHER" id="PTHR31284:SF10">
    <property type="entry name" value="ACID PHOSPHATASE-LIKE PROTEIN"/>
    <property type="match status" value="1"/>
</dbReference>
<protein>
    <submittedName>
        <fullName evidence="3">5'-nucleotidase (Lipoprotein e(P4) family)</fullName>
    </submittedName>
</protein>
<dbReference type="EMBL" id="JBEWTB010000002">
    <property type="protein sequence ID" value="MET4755243.1"/>
    <property type="molecule type" value="Genomic_DNA"/>
</dbReference>
<evidence type="ECO:0000256" key="1">
    <source>
        <dbReference type="ARBA" id="ARBA00022729"/>
    </source>
</evidence>
<comment type="caution">
    <text evidence="3">The sequence shown here is derived from an EMBL/GenBank/DDBJ whole genome shotgun (WGS) entry which is preliminary data.</text>
</comment>
<accession>A0ABV2SBV5</accession>
<feature type="chain" id="PRO_5046396642" evidence="2">
    <location>
        <begin position="35"/>
        <end position="566"/>
    </location>
</feature>